<keyword evidence="5" id="KW-1185">Reference proteome</keyword>
<accession>A0ABM7NXJ1</accession>
<evidence type="ECO:0000256" key="2">
    <source>
        <dbReference type="RuleBase" id="RU362042"/>
    </source>
</evidence>
<evidence type="ECO:0000256" key="1">
    <source>
        <dbReference type="ARBA" id="ARBA00019232"/>
    </source>
</evidence>
<dbReference type="InterPro" id="IPR036286">
    <property type="entry name" value="LexA/Signal_pep-like_sf"/>
</dbReference>
<reference evidence="4 5" key="1">
    <citation type="journal article" date="2022" name="Int. J. Syst. Evol. Microbiol.">
        <title>Prevotella herbatica sp. nov., a plant polysaccharide-decomposing anaerobic bacterium isolated from a methanogenic reactor.</title>
        <authorList>
            <person name="Uek A."/>
            <person name="Tonouchi A."/>
            <person name="Kaku N."/>
            <person name="Ueki K."/>
        </authorList>
    </citation>
    <scope>NUCLEOTIDE SEQUENCE [LARGE SCALE GENOMIC DNA]</scope>
    <source>
        <strain evidence="4 5">WR041</strain>
    </source>
</reference>
<comment type="similarity">
    <text evidence="2">Belongs to the peptidase S26 family.</text>
</comment>
<dbReference type="Proteomes" id="UP001319045">
    <property type="component" value="Chromosome"/>
</dbReference>
<comment type="subcellular location">
    <subcellularLocation>
        <location evidence="2">Membrane</location>
        <topology evidence="2">Single-pass type II membrane protein</topology>
    </subcellularLocation>
</comment>
<keyword evidence="2" id="KW-0378">Hydrolase</keyword>
<feature type="domain" description="Peptidase S26" evidence="3">
    <location>
        <begin position="3"/>
        <end position="82"/>
    </location>
</feature>
<dbReference type="Gene3D" id="2.10.109.10">
    <property type="entry name" value="Umud Fragment, subunit A"/>
    <property type="match status" value="1"/>
</dbReference>
<keyword evidence="2" id="KW-0645">Protease</keyword>
<dbReference type="InterPro" id="IPR019533">
    <property type="entry name" value="Peptidase_S26"/>
</dbReference>
<proteinExistence type="inferred from homology"/>
<dbReference type="Pfam" id="PF10502">
    <property type="entry name" value="Peptidase_S26"/>
    <property type="match status" value="1"/>
</dbReference>
<evidence type="ECO:0000313" key="4">
    <source>
        <dbReference type="EMBL" id="BCS85157.1"/>
    </source>
</evidence>
<evidence type="ECO:0000313" key="5">
    <source>
        <dbReference type="Proteomes" id="UP001319045"/>
    </source>
</evidence>
<dbReference type="SUPFAM" id="SSF51306">
    <property type="entry name" value="LexA/Signal peptidase"/>
    <property type="match status" value="1"/>
</dbReference>
<dbReference type="EMBL" id="AP024484">
    <property type="protein sequence ID" value="BCS85157.1"/>
    <property type="molecule type" value="Genomic_DNA"/>
</dbReference>
<gene>
    <name evidence="4" type="ORF">prwr041_10500</name>
</gene>
<comment type="catalytic activity">
    <reaction evidence="2">
        <text>Cleavage of hydrophobic, N-terminal signal or leader sequences from secreted and periplasmic proteins.</text>
        <dbReference type="EC" id="3.4.21.89"/>
    </reaction>
</comment>
<name>A0ABM7NXJ1_9BACT</name>
<dbReference type="EC" id="3.4.21.89" evidence="2"/>
<dbReference type="NCBIfam" id="TIGR02227">
    <property type="entry name" value="sigpep_I_bact"/>
    <property type="match status" value="1"/>
</dbReference>
<evidence type="ECO:0000259" key="3">
    <source>
        <dbReference type="Pfam" id="PF10502"/>
    </source>
</evidence>
<dbReference type="RefSeq" id="WP_207155315.1">
    <property type="nucleotide sequence ID" value="NZ_AP024484.1"/>
</dbReference>
<organism evidence="4 5">
    <name type="scientific">Prevotella herbatica</name>
    <dbReference type="NCBI Taxonomy" id="2801997"/>
    <lineage>
        <taxon>Bacteria</taxon>
        <taxon>Pseudomonadati</taxon>
        <taxon>Bacteroidota</taxon>
        <taxon>Bacteroidia</taxon>
        <taxon>Bacteroidales</taxon>
        <taxon>Prevotellaceae</taxon>
        <taxon>Prevotella</taxon>
    </lineage>
</organism>
<sequence length="125" mass="14153">MISILAAFLIVLAVRTFAFAVYKVPENSLLKNGDRVIVNRLARTDFKKNDLIVFGDSVKLIGRIEALPGDTITVGKDKFVIPTVCCRKCRCKYCHEYLINIGRGKLLVPYHCINGKAYRLYNLPF</sequence>
<dbReference type="InterPro" id="IPR000223">
    <property type="entry name" value="Pept_S26A_signal_pept_1"/>
</dbReference>
<protein>
    <recommendedName>
        <fullName evidence="1 2">Signal peptidase I</fullName>
        <ecNumber evidence="2">3.4.21.89</ecNumber>
    </recommendedName>
</protein>